<proteinExistence type="predicted"/>
<dbReference type="EMBL" id="BMAO01026177">
    <property type="protein sequence ID" value="GFR07548.1"/>
    <property type="molecule type" value="Genomic_DNA"/>
</dbReference>
<evidence type="ECO:0000259" key="1">
    <source>
        <dbReference type="Pfam" id="PF17919"/>
    </source>
</evidence>
<organism evidence="2 3">
    <name type="scientific">Trichonephila clavata</name>
    <name type="common">Joro spider</name>
    <name type="synonym">Nephila clavata</name>
    <dbReference type="NCBI Taxonomy" id="2740835"/>
    <lineage>
        <taxon>Eukaryota</taxon>
        <taxon>Metazoa</taxon>
        <taxon>Ecdysozoa</taxon>
        <taxon>Arthropoda</taxon>
        <taxon>Chelicerata</taxon>
        <taxon>Arachnida</taxon>
        <taxon>Araneae</taxon>
        <taxon>Araneomorphae</taxon>
        <taxon>Entelegynae</taxon>
        <taxon>Araneoidea</taxon>
        <taxon>Nephilidae</taxon>
        <taxon>Trichonephila</taxon>
    </lineage>
</organism>
<evidence type="ECO:0000313" key="3">
    <source>
        <dbReference type="Proteomes" id="UP000887116"/>
    </source>
</evidence>
<accession>A0A8X6GNS4</accession>
<sequence length="135" mass="15643">MSSRISLTWTEESCKAFKDLKEALCRAPMLIPPSDQATICLTCHASDADNGADQIEHGMMHPLCFFSRSLKDTQIRHSAYHREILSIYTATKHFRHISEYHLYGPQTYHFRLSTKYRQSFTKTTTSVQLYCSIFN</sequence>
<keyword evidence="3" id="KW-1185">Reference proteome</keyword>
<dbReference type="InterPro" id="IPR041577">
    <property type="entry name" value="RT_RNaseH_2"/>
</dbReference>
<name>A0A8X6GNS4_TRICU</name>
<dbReference type="PANTHER" id="PTHR33064:SF37">
    <property type="entry name" value="RIBONUCLEASE H"/>
    <property type="match status" value="1"/>
</dbReference>
<protein>
    <recommendedName>
        <fullName evidence="1">Reverse transcriptase/retrotransposon-derived protein RNase H-like domain-containing protein</fullName>
    </recommendedName>
</protein>
<dbReference type="GO" id="GO:0071897">
    <property type="term" value="P:DNA biosynthetic process"/>
    <property type="evidence" value="ECO:0007669"/>
    <property type="project" value="UniProtKB-ARBA"/>
</dbReference>
<dbReference type="InterPro" id="IPR051320">
    <property type="entry name" value="Viral_Replic_Matur_Polypro"/>
</dbReference>
<dbReference type="Pfam" id="PF17919">
    <property type="entry name" value="RT_RNaseH_2"/>
    <property type="match status" value="1"/>
</dbReference>
<dbReference type="OrthoDB" id="6254850at2759"/>
<dbReference type="InterPro" id="IPR043502">
    <property type="entry name" value="DNA/RNA_pol_sf"/>
</dbReference>
<dbReference type="Proteomes" id="UP000887116">
    <property type="component" value="Unassembled WGS sequence"/>
</dbReference>
<comment type="caution">
    <text evidence="2">The sequence shown here is derived from an EMBL/GenBank/DDBJ whole genome shotgun (WGS) entry which is preliminary data.</text>
</comment>
<dbReference type="PANTHER" id="PTHR33064">
    <property type="entry name" value="POL PROTEIN"/>
    <property type="match status" value="1"/>
</dbReference>
<reference evidence="2" key="1">
    <citation type="submission" date="2020-07" db="EMBL/GenBank/DDBJ databases">
        <title>Multicomponent nature underlies the extraordinary mechanical properties of spider dragline silk.</title>
        <authorList>
            <person name="Kono N."/>
            <person name="Nakamura H."/>
            <person name="Mori M."/>
            <person name="Yoshida Y."/>
            <person name="Ohtoshi R."/>
            <person name="Malay A.D."/>
            <person name="Moran D.A.P."/>
            <person name="Tomita M."/>
            <person name="Numata K."/>
            <person name="Arakawa K."/>
        </authorList>
    </citation>
    <scope>NUCLEOTIDE SEQUENCE</scope>
</reference>
<evidence type="ECO:0000313" key="2">
    <source>
        <dbReference type="EMBL" id="GFR07548.1"/>
    </source>
</evidence>
<gene>
    <name evidence="2" type="ORF">TNCT_617501</name>
</gene>
<dbReference type="SUPFAM" id="SSF56672">
    <property type="entry name" value="DNA/RNA polymerases"/>
    <property type="match status" value="1"/>
</dbReference>
<feature type="domain" description="Reverse transcriptase/retrotransposon-derived protein RNase H-like" evidence="1">
    <location>
        <begin position="9"/>
        <end position="97"/>
    </location>
</feature>
<dbReference type="AlphaFoldDB" id="A0A8X6GNS4"/>